<reference evidence="3 4" key="1">
    <citation type="submission" date="2019-12" db="EMBL/GenBank/DDBJ databases">
        <title>Novel species isolated from a subtropical stream in China.</title>
        <authorList>
            <person name="Lu H."/>
        </authorList>
    </citation>
    <scope>NUCLEOTIDE SEQUENCE [LARGE SCALE GENOMIC DNA]</scope>
    <source>
        <strain evidence="3 4">FT135W</strain>
    </source>
</reference>
<feature type="signal peptide" evidence="1">
    <location>
        <begin position="1"/>
        <end position="23"/>
    </location>
</feature>
<feature type="chain" id="PRO_5026659456" evidence="1">
    <location>
        <begin position="24"/>
        <end position="335"/>
    </location>
</feature>
<keyword evidence="1" id="KW-0732">Signal</keyword>
<comment type="caution">
    <text evidence="3">The sequence shown here is derived from an EMBL/GenBank/DDBJ whole genome shotgun (WGS) entry which is preliminary data.</text>
</comment>
<dbReference type="EMBL" id="WWCN01000001">
    <property type="protein sequence ID" value="MYM21169.1"/>
    <property type="molecule type" value="Genomic_DNA"/>
</dbReference>
<sequence>MMARRWLILLGLLLALLGGQARADSCTLTASDIVFPSVSSISSSDAFTSSTSWNVTCNWTAFTTALVAPNVTVCLYLGAGTNSSASVTAPRQMANGAVKANYNLYSDTSYAASKIWGGWAGTTTSTTPIILTMTKTGGTGSLSQSFTVYGKLTADATLAANSVGASDITVTSDFGSGSALVQYLFTLLGSAVCTLGPTAAIPFQVRANVINDCNINVGNIAFPNSSLLSSTVRSTSSMSIRCSAGTAYRVLLSYGGNGSGTARNMKKIAGTELVSYQLSNTLDGTTWADGASGTLVVGGTGDGTTVSQTVFGRVPVQSTPSPGDYKDTITATVQF</sequence>
<evidence type="ECO:0000259" key="2">
    <source>
        <dbReference type="Pfam" id="PF05229"/>
    </source>
</evidence>
<feature type="domain" description="Spore coat protein U/FanG" evidence="2">
    <location>
        <begin position="22"/>
        <end position="160"/>
    </location>
</feature>
<dbReference type="Proteomes" id="UP000479335">
    <property type="component" value="Unassembled WGS sequence"/>
</dbReference>
<protein>
    <submittedName>
        <fullName evidence="3">Fimbrial major subunit CsuA/B family protein</fullName>
    </submittedName>
</protein>
<evidence type="ECO:0000313" key="4">
    <source>
        <dbReference type="Proteomes" id="UP000479335"/>
    </source>
</evidence>
<feature type="domain" description="Spore coat protein U/FanG" evidence="2">
    <location>
        <begin position="202"/>
        <end position="332"/>
    </location>
</feature>
<evidence type="ECO:0000313" key="3">
    <source>
        <dbReference type="EMBL" id="MYM21169.1"/>
    </source>
</evidence>
<keyword evidence="4" id="KW-1185">Reference proteome</keyword>
<gene>
    <name evidence="3" type="ORF">GTP46_00715</name>
</gene>
<dbReference type="SMART" id="SM00972">
    <property type="entry name" value="SCPU"/>
    <property type="match status" value="2"/>
</dbReference>
<dbReference type="InterPro" id="IPR007893">
    <property type="entry name" value="Spore_coat_U/FanG"/>
</dbReference>
<accession>A0A6L8K0Z1</accession>
<dbReference type="Pfam" id="PF05229">
    <property type="entry name" value="SCPU"/>
    <property type="match status" value="2"/>
</dbReference>
<name>A0A6L8K0Z1_9BURK</name>
<proteinExistence type="predicted"/>
<organism evidence="3 4">
    <name type="scientific">Duganella flavida</name>
    <dbReference type="NCBI Taxonomy" id="2692175"/>
    <lineage>
        <taxon>Bacteria</taxon>
        <taxon>Pseudomonadati</taxon>
        <taxon>Pseudomonadota</taxon>
        <taxon>Betaproteobacteria</taxon>
        <taxon>Burkholderiales</taxon>
        <taxon>Oxalobacteraceae</taxon>
        <taxon>Telluria group</taxon>
        <taxon>Duganella</taxon>
    </lineage>
</organism>
<dbReference type="AlphaFoldDB" id="A0A6L8K0Z1"/>
<dbReference type="PANTHER" id="PTHR37089">
    <property type="entry name" value="PROTEIN U-RELATED"/>
    <property type="match status" value="1"/>
</dbReference>
<dbReference type="RefSeq" id="WP_161004730.1">
    <property type="nucleotide sequence ID" value="NZ_WWCN01000001.1"/>
</dbReference>
<evidence type="ECO:0000256" key="1">
    <source>
        <dbReference type="SAM" id="SignalP"/>
    </source>
</evidence>
<dbReference type="InterPro" id="IPR053167">
    <property type="entry name" value="Spore_coat_component"/>
</dbReference>